<proteinExistence type="predicted"/>
<keyword evidence="2" id="KW-1185">Reference proteome</keyword>
<gene>
    <name evidence="1" type="ORF">Salat_1452500</name>
</gene>
<evidence type="ECO:0000313" key="1">
    <source>
        <dbReference type="EMBL" id="KAK4426838.1"/>
    </source>
</evidence>
<organism evidence="1 2">
    <name type="scientific">Sesamum alatum</name>
    <dbReference type="NCBI Taxonomy" id="300844"/>
    <lineage>
        <taxon>Eukaryota</taxon>
        <taxon>Viridiplantae</taxon>
        <taxon>Streptophyta</taxon>
        <taxon>Embryophyta</taxon>
        <taxon>Tracheophyta</taxon>
        <taxon>Spermatophyta</taxon>
        <taxon>Magnoliopsida</taxon>
        <taxon>eudicotyledons</taxon>
        <taxon>Gunneridae</taxon>
        <taxon>Pentapetalae</taxon>
        <taxon>asterids</taxon>
        <taxon>lamiids</taxon>
        <taxon>Lamiales</taxon>
        <taxon>Pedaliaceae</taxon>
        <taxon>Sesamum</taxon>
    </lineage>
</organism>
<reference evidence="1" key="1">
    <citation type="submission" date="2020-06" db="EMBL/GenBank/DDBJ databases">
        <authorList>
            <person name="Li T."/>
            <person name="Hu X."/>
            <person name="Zhang T."/>
            <person name="Song X."/>
            <person name="Zhang H."/>
            <person name="Dai N."/>
            <person name="Sheng W."/>
            <person name="Hou X."/>
            <person name="Wei L."/>
        </authorList>
    </citation>
    <scope>NUCLEOTIDE SEQUENCE</scope>
    <source>
        <strain evidence="1">3651</strain>
        <tissue evidence="1">Leaf</tissue>
    </source>
</reference>
<sequence length="118" mass="13166">MYPWLPQDSGFRAFESREFIVTRSIILHNLEEVAVENSGIESKVVQNKKIKGNGKARAKGKRKSRVTKDDDIGYFGEVSLEDARNPERHDEIGAEVVGDLEDDARNPYTGAEVVGDSD</sequence>
<protein>
    <submittedName>
        <fullName evidence="1">Uncharacterized protein</fullName>
    </submittedName>
</protein>
<dbReference type="EMBL" id="JACGWO010000005">
    <property type="protein sequence ID" value="KAK4426838.1"/>
    <property type="molecule type" value="Genomic_DNA"/>
</dbReference>
<evidence type="ECO:0000313" key="2">
    <source>
        <dbReference type="Proteomes" id="UP001293254"/>
    </source>
</evidence>
<dbReference type="Proteomes" id="UP001293254">
    <property type="component" value="Unassembled WGS sequence"/>
</dbReference>
<comment type="caution">
    <text evidence="1">The sequence shown here is derived from an EMBL/GenBank/DDBJ whole genome shotgun (WGS) entry which is preliminary data.</text>
</comment>
<accession>A0AAE1YC26</accession>
<name>A0AAE1YC26_9LAMI</name>
<dbReference type="AlphaFoldDB" id="A0AAE1YC26"/>
<reference evidence="1" key="2">
    <citation type="journal article" date="2024" name="Plant">
        <title>Genomic evolution and insights into agronomic trait innovations of Sesamum species.</title>
        <authorList>
            <person name="Miao H."/>
            <person name="Wang L."/>
            <person name="Qu L."/>
            <person name="Liu H."/>
            <person name="Sun Y."/>
            <person name="Le M."/>
            <person name="Wang Q."/>
            <person name="Wei S."/>
            <person name="Zheng Y."/>
            <person name="Lin W."/>
            <person name="Duan Y."/>
            <person name="Cao H."/>
            <person name="Xiong S."/>
            <person name="Wang X."/>
            <person name="Wei L."/>
            <person name="Li C."/>
            <person name="Ma Q."/>
            <person name="Ju M."/>
            <person name="Zhao R."/>
            <person name="Li G."/>
            <person name="Mu C."/>
            <person name="Tian Q."/>
            <person name="Mei H."/>
            <person name="Zhang T."/>
            <person name="Gao T."/>
            <person name="Zhang H."/>
        </authorList>
    </citation>
    <scope>NUCLEOTIDE SEQUENCE</scope>
    <source>
        <strain evidence="1">3651</strain>
    </source>
</reference>